<evidence type="ECO:0000313" key="2">
    <source>
        <dbReference type="EMBL" id="XCD08524.1"/>
    </source>
</evidence>
<accession>A0AAU8B846</accession>
<dbReference type="InterPro" id="IPR013230">
    <property type="entry name" value="Peptidase_M15A_C"/>
</dbReference>
<organism evidence="2">
    <name type="scientific">Dulem virus 241</name>
    <dbReference type="NCBI Taxonomy" id="3145718"/>
    <lineage>
        <taxon>Viruses</taxon>
        <taxon>Monodnaviria</taxon>
        <taxon>Sangervirae</taxon>
        <taxon>Phixviricota</taxon>
        <taxon>Malgrandaviricetes</taxon>
        <taxon>Petitvirales</taxon>
        <taxon>Microviridae</taxon>
        <taxon>Microvirus</taxon>
    </lineage>
</organism>
<proteinExistence type="predicted"/>
<protein>
    <recommendedName>
        <fullName evidence="1">Peptidase M15A C-terminal domain-containing protein</fullName>
    </recommendedName>
</protein>
<dbReference type="SUPFAM" id="SSF55166">
    <property type="entry name" value="Hedgehog/DD-peptidase"/>
    <property type="match status" value="1"/>
</dbReference>
<reference evidence="2" key="1">
    <citation type="submission" date="2024-03" db="EMBL/GenBank/DDBJ databases">
        <title>Diverse circular DNA viruses in blood, oral, and fecal samples of captive lemurs.</title>
        <authorList>
            <person name="Paietta E.N."/>
            <person name="Kraberger S."/>
            <person name="Lund M.C."/>
            <person name="Custer J.M."/>
            <person name="Vargas K.M."/>
            <person name="Ehmke E.E."/>
            <person name="Yoder A.D."/>
            <person name="Varsani A."/>
        </authorList>
    </citation>
    <scope>NUCLEOTIDE SEQUENCE</scope>
    <source>
        <strain evidence="2">Duke_43SS_33</strain>
    </source>
</reference>
<dbReference type="Gene3D" id="3.30.1380.10">
    <property type="match status" value="1"/>
</dbReference>
<sequence length="100" mass="11581">MNPDLMRFLDSLLCLNYHITITSAFRTPEQNKAAGGVPASQHLKGEAIDFRPYGSTTYNQLLSYIMDNVAYDQLITYDGFMHISFSSKNRHQHIERRKLR</sequence>
<dbReference type="InterPro" id="IPR009045">
    <property type="entry name" value="Zn_M74/Hedgehog-like"/>
</dbReference>
<name>A0AAU8B846_9VIRU</name>
<dbReference type="Pfam" id="PF08291">
    <property type="entry name" value="Peptidase_M15_3"/>
    <property type="match status" value="1"/>
</dbReference>
<feature type="domain" description="Peptidase M15A C-terminal" evidence="1">
    <location>
        <begin position="16"/>
        <end position="83"/>
    </location>
</feature>
<dbReference type="EMBL" id="PP511885">
    <property type="protein sequence ID" value="XCD08524.1"/>
    <property type="molecule type" value="Genomic_DNA"/>
</dbReference>
<evidence type="ECO:0000259" key="1">
    <source>
        <dbReference type="Pfam" id="PF08291"/>
    </source>
</evidence>